<dbReference type="InterPro" id="IPR029070">
    <property type="entry name" value="Chitinase_insertion_sf"/>
</dbReference>
<sequence length="444" mass="50400">MPVKRIIFFCLLLFFIFLPIKSNASVIHVVQNGQSLWQISKQYGYSVDQIRKMNGIGNINTIIPGESLLIPGQTYIVQPSDNLSDISNRHSITTAQLSSVNKLKSTIIKPNQKLTIPKSPKKHVFAGTFLEHKSPSSDKWLLENYKDLLTGVGFFELHPDINGNLSGFPNKKAISTAWVNHITPYVTIANLTSKGFDYDLVHTLISVPEKRKKLIQNIFQLLHENDLKGVIIDFERLKPEDRTHYNTFIKELGQRLHPVGMEIAVAVPPMQGDKIPSYYAGYDYKTLGQHADFLFLMTYDWHWFGGPAGPIAPIQEVKTVVEYAVKAIPPSKVMLGIPMYAYDWVINKPNQKGTSYSQEKAVEISRKYGSVIHYDKNAAQPSFRYTDSNGLQHVVWFEDARSILATYRLVKQYQLGGIGAWKLGLSFPQAERLLLEEFDIQKEK</sequence>
<name>A0ABU6NTL4_9BACI</name>
<dbReference type="SMART" id="SM00636">
    <property type="entry name" value="Glyco_18"/>
    <property type="match status" value="1"/>
</dbReference>
<accession>A0ABU6NTL4</accession>
<evidence type="ECO:0000313" key="5">
    <source>
        <dbReference type="EMBL" id="MED4400240.1"/>
    </source>
</evidence>
<reference evidence="5 6" key="1">
    <citation type="submission" date="2023-03" db="EMBL/GenBank/DDBJ databases">
        <title>Bacillus Genome Sequencing.</title>
        <authorList>
            <person name="Dunlap C."/>
        </authorList>
    </citation>
    <scope>NUCLEOTIDE SEQUENCE [LARGE SCALE GENOMIC DNA]</scope>
    <source>
        <strain evidence="5 6">NRS-1717</strain>
    </source>
</reference>
<evidence type="ECO:0000256" key="2">
    <source>
        <dbReference type="ARBA" id="ARBA00023295"/>
    </source>
</evidence>
<dbReference type="PANTHER" id="PTHR46066:SF2">
    <property type="entry name" value="CHITINASE DOMAIN-CONTAINING PROTEIN 1"/>
    <property type="match status" value="1"/>
</dbReference>
<evidence type="ECO:0000259" key="3">
    <source>
        <dbReference type="PROSITE" id="PS51782"/>
    </source>
</evidence>
<dbReference type="InterPro" id="IPR018392">
    <property type="entry name" value="LysM"/>
</dbReference>
<dbReference type="Pfam" id="PF00704">
    <property type="entry name" value="Glyco_hydro_18"/>
    <property type="match status" value="1"/>
</dbReference>
<dbReference type="CDD" id="cd02874">
    <property type="entry name" value="GH18_CFLE_spore_hydrolase"/>
    <property type="match status" value="1"/>
</dbReference>
<dbReference type="InterPro" id="IPR011583">
    <property type="entry name" value="Chitinase_II/V-like_cat"/>
</dbReference>
<dbReference type="CDD" id="cd00118">
    <property type="entry name" value="LysM"/>
    <property type="match status" value="1"/>
</dbReference>
<dbReference type="RefSeq" id="WP_328014813.1">
    <property type="nucleotide sequence ID" value="NZ_JARTFS010000001.1"/>
</dbReference>
<dbReference type="Gene3D" id="3.10.50.10">
    <property type="match status" value="1"/>
</dbReference>
<dbReference type="Pfam" id="PF01476">
    <property type="entry name" value="LysM"/>
    <property type="match status" value="2"/>
</dbReference>
<dbReference type="SUPFAM" id="SSF54106">
    <property type="entry name" value="LysM domain"/>
    <property type="match status" value="2"/>
</dbReference>
<dbReference type="SUPFAM" id="SSF51445">
    <property type="entry name" value="(Trans)glycosidases"/>
    <property type="match status" value="1"/>
</dbReference>
<dbReference type="GO" id="GO:0016787">
    <property type="term" value="F:hydrolase activity"/>
    <property type="evidence" value="ECO:0007669"/>
    <property type="project" value="UniProtKB-KW"/>
</dbReference>
<keyword evidence="2" id="KW-0326">Glycosidase</keyword>
<evidence type="ECO:0000313" key="6">
    <source>
        <dbReference type="Proteomes" id="UP001342826"/>
    </source>
</evidence>
<feature type="domain" description="LysM" evidence="3">
    <location>
        <begin position="73"/>
        <end position="116"/>
    </location>
</feature>
<dbReference type="PROSITE" id="PS51782">
    <property type="entry name" value="LYSM"/>
    <property type="match status" value="2"/>
</dbReference>
<organism evidence="5 6">
    <name type="scientific">Metabacillus fastidiosus</name>
    <dbReference type="NCBI Taxonomy" id="1458"/>
    <lineage>
        <taxon>Bacteria</taxon>
        <taxon>Bacillati</taxon>
        <taxon>Bacillota</taxon>
        <taxon>Bacilli</taxon>
        <taxon>Bacillales</taxon>
        <taxon>Bacillaceae</taxon>
        <taxon>Metabacillus</taxon>
    </lineage>
</organism>
<evidence type="ECO:0000256" key="1">
    <source>
        <dbReference type="ARBA" id="ARBA00022801"/>
    </source>
</evidence>
<feature type="domain" description="LysM" evidence="3">
    <location>
        <begin position="26"/>
        <end position="70"/>
    </location>
</feature>
<dbReference type="EMBL" id="JARTFS010000001">
    <property type="protein sequence ID" value="MED4400240.1"/>
    <property type="molecule type" value="Genomic_DNA"/>
</dbReference>
<protein>
    <submittedName>
        <fullName evidence="5">Glycosyl hydrolase family 18 protein</fullName>
    </submittedName>
</protein>
<keyword evidence="1 5" id="KW-0378">Hydrolase</keyword>
<gene>
    <name evidence="5" type="ORF">P9271_02560</name>
</gene>
<dbReference type="InterPro" id="IPR017853">
    <property type="entry name" value="GH"/>
</dbReference>
<dbReference type="Proteomes" id="UP001342826">
    <property type="component" value="Unassembled WGS sequence"/>
</dbReference>
<comment type="caution">
    <text evidence="5">The sequence shown here is derived from an EMBL/GenBank/DDBJ whole genome shotgun (WGS) entry which is preliminary data.</text>
</comment>
<dbReference type="InterPro" id="IPR041704">
    <property type="entry name" value="CFLE_GH18"/>
</dbReference>
<dbReference type="SMART" id="SM00257">
    <property type="entry name" value="LysM"/>
    <property type="match status" value="2"/>
</dbReference>
<feature type="domain" description="GH18" evidence="4">
    <location>
        <begin position="123"/>
        <end position="444"/>
    </location>
</feature>
<dbReference type="InterPro" id="IPR001223">
    <property type="entry name" value="Glyco_hydro18_cat"/>
</dbReference>
<dbReference type="PROSITE" id="PS51910">
    <property type="entry name" value="GH18_2"/>
    <property type="match status" value="1"/>
</dbReference>
<dbReference type="PANTHER" id="PTHR46066">
    <property type="entry name" value="CHITINASE DOMAIN-CONTAINING PROTEIN 1 FAMILY MEMBER"/>
    <property type="match status" value="1"/>
</dbReference>
<dbReference type="InterPro" id="IPR036779">
    <property type="entry name" value="LysM_dom_sf"/>
</dbReference>
<evidence type="ECO:0000259" key="4">
    <source>
        <dbReference type="PROSITE" id="PS51910"/>
    </source>
</evidence>
<proteinExistence type="predicted"/>
<keyword evidence="6" id="KW-1185">Reference proteome</keyword>
<dbReference type="Gene3D" id="3.10.350.10">
    <property type="entry name" value="LysM domain"/>
    <property type="match status" value="2"/>
</dbReference>
<dbReference type="Gene3D" id="3.20.20.80">
    <property type="entry name" value="Glycosidases"/>
    <property type="match status" value="1"/>
</dbReference>